<dbReference type="Pfam" id="PF01344">
    <property type="entry name" value="Kelch_1"/>
    <property type="match status" value="2"/>
</dbReference>
<dbReference type="AlphaFoldDB" id="A0A7S2RVT2"/>
<gene>
    <name evidence="3" type="ORF">RMAR1173_LOCUS8516</name>
</gene>
<organism evidence="3">
    <name type="scientific">Rhizochromulina marina</name>
    <dbReference type="NCBI Taxonomy" id="1034831"/>
    <lineage>
        <taxon>Eukaryota</taxon>
        <taxon>Sar</taxon>
        <taxon>Stramenopiles</taxon>
        <taxon>Ochrophyta</taxon>
        <taxon>Dictyochophyceae</taxon>
        <taxon>Rhizochromulinales</taxon>
        <taxon>Rhizochromulina</taxon>
    </lineage>
</organism>
<dbReference type="SUPFAM" id="SSF117281">
    <property type="entry name" value="Kelch motif"/>
    <property type="match status" value="1"/>
</dbReference>
<protein>
    <submittedName>
        <fullName evidence="3">Uncharacterized protein</fullName>
    </submittedName>
</protein>
<evidence type="ECO:0000313" key="3">
    <source>
        <dbReference type="EMBL" id="CAD9682163.1"/>
    </source>
</evidence>
<keyword evidence="2" id="KW-0677">Repeat</keyword>
<dbReference type="SMART" id="SM00612">
    <property type="entry name" value="Kelch"/>
    <property type="match status" value="2"/>
</dbReference>
<accession>A0A7S2RVT2</accession>
<dbReference type="PANTHER" id="PTHR46344">
    <property type="entry name" value="OS02G0202900 PROTEIN"/>
    <property type="match status" value="1"/>
</dbReference>
<dbReference type="InterPro" id="IPR037293">
    <property type="entry name" value="Gal_Oxidase_central_sf"/>
</dbReference>
<dbReference type="InterPro" id="IPR006652">
    <property type="entry name" value="Kelch_1"/>
</dbReference>
<evidence type="ECO:0000256" key="2">
    <source>
        <dbReference type="ARBA" id="ARBA00022737"/>
    </source>
</evidence>
<evidence type="ECO:0000256" key="1">
    <source>
        <dbReference type="ARBA" id="ARBA00022441"/>
    </source>
</evidence>
<reference evidence="3" key="1">
    <citation type="submission" date="2021-01" db="EMBL/GenBank/DDBJ databases">
        <authorList>
            <person name="Corre E."/>
            <person name="Pelletier E."/>
            <person name="Niang G."/>
            <person name="Scheremetjew M."/>
            <person name="Finn R."/>
            <person name="Kale V."/>
            <person name="Holt S."/>
            <person name="Cochrane G."/>
            <person name="Meng A."/>
            <person name="Brown T."/>
            <person name="Cohen L."/>
        </authorList>
    </citation>
    <scope>NUCLEOTIDE SEQUENCE</scope>
    <source>
        <strain evidence="3">CCMP1243</strain>
    </source>
</reference>
<proteinExistence type="predicted"/>
<name>A0A7S2RVT2_9STRA</name>
<sequence length="130" mass="14260">MVLGQDTWQPIVSMAHCRTGVGASVGPDGCLYVAGGSPDGSRNHRSAERFDPREGKWSMLPRMTLRRGYCSATFCASGLFYVSGGIGSHDEELQSVECFDPAAGKWICVNFTKQWGLTRADHASIWTWVE</sequence>
<dbReference type="InterPro" id="IPR015915">
    <property type="entry name" value="Kelch-typ_b-propeller"/>
</dbReference>
<keyword evidence="1" id="KW-0880">Kelch repeat</keyword>
<dbReference type="Gene3D" id="2.130.10.80">
    <property type="entry name" value="Galactose oxidase/kelch, beta-propeller"/>
    <property type="match status" value="1"/>
</dbReference>
<dbReference type="EMBL" id="HBHJ01013053">
    <property type="protein sequence ID" value="CAD9682163.1"/>
    <property type="molecule type" value="Transcribed_RNA"/>
</dbReference>
<dbReference type="PANTHER" id="PTHR46344:SF27">
    <property type="entry name" value="KELCH REPEAT SUPERFAMILY PROTEIN"/>
    <property type="match status" value="1"/>
</dbReference>